<keyword evidence="2" id="KW-1185">Reference proteome</keyword>
<reference evidence="1 2" key="1">
    <citation type="submission" date="2024-05" db="EMBL/GenBank/DDBJ databases">
        <title>Culex pipiens pipiens assembly and annotation.</title>
        <authorList>
            <person name="Alout H."/>
            <person name="Durand T."/>
        </authorList>
    </citation>
    <scope>NUCLEOTIDE SEQUENCE [LARGE SCALE GENOMIC DNA]</scope>
    <source>
        <strain evidence="1">HA-2024</strain>
        <tissue evidence="1">Whole body</tissue>
    </source>
</reference>
<organism evidence="1 2">
    <name type="scientific">Culex pipiens pipiens</name>
    <name type="common">Northern house mosquito</name>
    <dbReference type="NCBI Taxonomy" id="38569"/>
    <lineage>
        <taxon>Eukaryota</taxon>
        <taxon>Metazoa</taxon>
        <taxon>Ecdysozoa</taxon>
        <taxon>Arthropoda</taxon>
        <taxon>Hexapoda</taxon>
        <taxon>Insecta</taxon>
        <taxon>Pterygota</taxon>
        <taxon>Neoptera</taxon>
        <taxon>Endopterygota</taxon>
        <taxon>Diptera</taxon>
        <taxon>Nematocera</taxon>
        <taxon>Culicoidea</taxon>
        <taxon>Culicidae</taxon>
        <taxon>Culicinae</taxon>
        <taxon>Culicini</taxon>
        <taxon>Culex</taxon>
        <taxon>Culex</taxon>
    </lineage>
</organism>
<proteinExistence type="predicted"/>
<dbReference type="Proteomes" id="UP001562425">
    <property type="component" value="Unassembled WGS sequence"/>
</dbReference>
<protein>
    <submittedName>
        <fullName evidence="1">Uncharacterized protein</fullName>
    </submittedName>
</protein>
<evidence type="ECO:0000313" key="1">
    <source>
        <dbReference type="EMBL" id="KAL1399344.1"/>
    </source>
</evidence>
<comment type="caution">
    <text evidence="1">The sequence shown here is derived from an EMBL/GenBank/DDBJ whole genome shotgun (WGS) entry which is preliminary data.</text>
</comment>
<name>A0ABD1DLS3_CULPP</name>
<evidence type="ECO:0000313" key="2">
    <source>
        <dbReference type="Proteomes" id="UP001562425"/>
    </source>
</evidence>
<feature type="non-terminal residue" evidence="1">
    <location>
        <position position="80"/>
    </location>
</feature>
<dbReference type="EMBL" id="JBEHCU010005585">
    <property type="protein sequence ID" value="KAL1399344.1"/>
    <property type="molecule type" value="Genomic_DNA"/>
</dbReference>
<dbReference type="AlphaFoldDB" id="A0ABD1DLS3"/>
<sequence length="80" mass="9018">MPELRGDPRASTRPSRFGRLLVEGSTEACVDGRRPARVVKDEPGTWNFYPLVESRLSVEVITPVWMMPSACAEDRYTHSP</sequence>
<accession>A0ABD1DLS3</accession>
<gene>
    <name evidence="1" type="ORF">pipiens_008280</name>
</gene>